<dbReference type="InterPro" id="IPR035908">
    <property type="entry name" value="F0_ATP_A_sf"/>
</dbReference>
<dbReference type="AlphaFoldDB" id="A0A0G0R6W2"/>
<feature type="transmembrane region" description="Helical" evidence="11">
    <location>
        <begin position="198"/>
        <end position="220"/>
    </location>
</feature>
<evidence type="ECO:0000256" key="8">
    <source>
        <dbReference type="ARBA" id="ARBA00023065"/>
    </source>
</evidence>
<sequence length="257" mass="27905">MQEVHVALAAEKLFSIGPVPITNTILTTWIVTTILIAFAYFATKKVSLVPNGIQNIAEVMVNSIQDLVASVAGDKTKIFLPIIASFFFFILFGNYFGLLPGVGSIGFYEQPATSPPAGEAGNQQPVFVPFLRSINSDLNTTVALAIVSLIATHYLSIKYLGLSAYLGKFFSLNPIFLFVGLLEIVGEATKILSLSFRLFGNIFAGEVLLATASTKLFAFIVPIPFYFLEFLVGFVQALIFAMLTLVFMVILTGKQGH</sequence>
<proteinExistence type="inferred from homology"/>
<keyword evidence="3 11" id="KW-0813">Transport</keyword>
<comment type="subcellular location">
    <subcellularLocation>
        <location evidence="11 12">Cell membrane</location>
        <topology evidence="11 12">Multi-pass membrane protein</topology>
    </subcellularLocation>
    <subcellularLocation>
        <location evidence="1">Membrane</location>
        <topology evidence="1">Multi-pass membrane protein</topology>
    </subcellularLocation>
</comment>
<dbReference type="InterPro" id="IPR045082">
    <property type="entry name" value="ATP_syn_F0_a_bact/chloroplast"/>
</dbReference>
<evidence type="ECO:0000256" key="3">
    <source>
        <dbReference type="ARBA" id="ARBA00022448"/>
    </source>
</evidence>
<gene>
    <name evidence="11" type="primary">atpB</name>
    <name evidence="13" type="ORF">UT84_C0049G0006</name>
</gene>
<dbReference type="EMBL" id="LBYI01000049">
    <property type="protein sequence ID" value="KKR48113.1"/>
    <property type="molecule type" value="Genomic_DNA"/>
</dbReference>
<dbReference type="PROSITE" id="PS00449">
    <property type="entry name" value="ATPASE_A"/>
    <property type="match status" value="1"/>
</dbReference>
<name>A0A0G0R6W2_9BACT</name>
<keyword evidence="11" id="KW-1003">Cell membrane</keyword>
<dbReference type="Proteomes" id="UP000034531">
    <property type="component" value="Unassembled WGS sequence"/>
</dbReference>
<protein>
    <recommendedName>
        <fullName evidence="11 12">ATP synthase subunit a</fullName>
    </recommendedName>
    <alternativeName>
        <fullName evidence="11">ATP synthase F0 sector subunit a</fullName>
    </alternativeName>
    <alternativeName>
        <fullName evidence="11">F-ATPase subunit 6</fullName>
    </alternativeName>
</protein>
<dbReference type="SUPFAM" id="SSF81336">
    <property type="entry name" value="F1F0 ATP synthase subunit A"/>
    <property type="match status" value="1"/>
</dbReference>
<evidence type="ECO:0000256" key="5">
    <source>
        <dbReference type="ARBA" id="ARBA00022692"/>
    </source>
</evidence>
<dbReference type="GO" id="GO:0005886">
    <property type="term" value="C:plasma membrane"/>
    <property type="evidence" value="ECO:0007669"/>
    <property type="project" value="UniProtKB-SubCell"/>
</dbReference>
<dbReference type="Gene3D" id="1.20.120.220">
    <property type="entry name" value="ATP synthase, F0 complex, subunit A"/>
    <property type="match status" value="1"/>
</dbReference>
<evidence type="ECO:0000256" key="12">
    <source>
        <dbReference type="RuleBase" id="RU000483"/>
    </source>
</evidence>
<keyword evidence="8 11" id="KW-0406">Ion transport</keyword>
<evidence type="ECO:0000256" key="6">
    <source>
        <dbReference type="ARBA" id="ARBA00022781"/>
    </source>
</evidence>
<dbReference type="GO" id="GO:0045259">
    <property type="term" value="C:proton-transporting ATP synthase complex"/>
    <property type="evidence" value="ECO:0007669"/>
    <property type="project" value="UniProtKB-KW"/>
</dbReference>
<feature type="transmembrane region" description="Helical" evidence="11">
    <location>
        <begin position="78"/>
        <end position="98"/>
    </location>
</feature>
<keyword evidence="4 11" id="KW-0138">CF(0)</keyword>
<dbReference type="CDD" id="cd00310">
    <property type="entry name" value="ATP-synt_Fo_a_6"/>
    <property type="match status" value="1"/>
</dbReference>
<evidence type="ECO:0000256" key="4">
    <source>
        <dbReference type="ARBA" id="ARBA00022547"/>
    </source>
</evidence>
<keyword evidence="5 11" id="KW-0812">Transmembrane</keyword>
<feature type="transmembrane region" description="Helical" evidence="11">
    <location>
        <begin position="226"/>
        <end position="251"/>
    </location>
</feature>
<evidence type="ECO:0000256" key="11">
    <source>
        <dbReference type="HAMAP-Rule" id="MF_01393"/>
    </source>
</evidence>
<dbReference type="InterPro" id="IPR000568">
    <property type="entry name" value="ATP_synth_F0_asu"/>
</dbReference>
<keyword evidence="10 11" id="KW-0066">ATP synthesis</keyword>
<dbReference type="GO" id="GO:0046933">
    <property type="term" value="F:proton-transporting ATP synthase activity, rotational mechanism"/>
    <property type="evidence" value="ECO:0007669"/>
    <property type="project" value="UniProtKB-UniRule"/>
</dbReference>
<evidence type="ECO:0000313" key="14">
    <source>
        <dbReference type="Proteomes" id="UP000034531"/>
    </source>
</evidence>
<dbReference type="NCBIfam" id="TIGR01131">
    <property type="entry name" value="ATP_synt_6_or_A"/>
    <property type="match status" value="1"/>
</dbReference>
<feature type="transmembrane region" description="Helical" evidence="11">
    <location>
        <begin position="138"/>
        <end position="157"/>
    </location>
</feature>
<keyword evidence="7 11" id="KW-1133">Transmembrane helix</keyword>
<reference evidence="13 14" key="1">
    <citation type="journal article" date="2015" name="Nature">
        <title>rRNA introns, odd ribosomes, and small enigmatic genomes across a large radiation of phyla.</title>
        <authorList>
            <person name="Brown C.T."/>
            <person name="Hug L.A."/>
            <person name="Thomas B.C."/>
            <person name="Sharon I."/>
            <person name="Castelle C.J."/>
            <person name="Singh A."/>
            <person name="Wilkins M.J."/>
            <person name="Williams K.H."/>
            <person name="Banfield J.F."/>
        </authorList>
    </citation>
    <scope>NUCLEOTIDE SEQUENCE [LARGE SCALE GENOMIC DNA]</scope>
</reference>
<comment type="function">
    <text evidence="11 12">Key component of the proton channel; it plays a direct role in the translocation of protons across the membrane.</text>
</comment>
<evidence type="ECO:0000256" key="2">
    <source>
        <dbReference type="ARBA" id="ARBA00006810"/>
    </source>
</evidence>
<keyword evidence="9 11" id="KW-0472">Membrane</keyword>
<dbReference type="PATRIC" id="fig|1618405.3.peg.1014"/>
<dbReference type="PANTHER" id="PTHR42823">
    <property type="entry name" value="ATP SYNTHASE SUBUNIT A, CHLOROPLASTIC"/>
    <property type="match status" value="1"/>
</dbReference>
<evidence type="ECO:0000256" key="7">
    <source>
        <dbReference type="ARBA" id="ARBA00022989"/>
    </source>
</evidence>
<evidence type="ECO:0000256" key="1">
    <source>
        <dbReference type="ARBA" id="ARBA00004141"/>
    </source>
</evidence>
<feature type="transmembrane region" description="Helical" evidence="11">
    <location>
        <begin position="21"/>
        <end position="42"/>
    </location>
</feature>
<organism evidence="13 14">
    <name type="scientific">Candidatus Curtissbacteria bacterium GW2011_GWA1_40_16</name>
    <dbReference type="NCBI Taxonomy" id="1618405"/>
    <lineage>
        <taxon>Bacteria</taxon>
        <taxon>Candidatus Curtissiibacteriota</taxon>
    </lineage>
</organism>
<comment type="caution">
    <text evidence="13">The sequence shown here is derived from an EMBL/GenBank/DDBJ whole genome shotgun (WGS) entry which is preliminary data.</text>
</comment>
<dbReference type="Pfam" id="PF00119">
    <property type="entry name" value="ATP-synt_A"/>
    <property type="match status" value="1"/>
</dbReference>
<dbReference type="HAMAP" id="MF_01393">
    <property type="entry name" value="ATP_synth_a_bact"/>
    <property type="match status" value="1"/>
</dbReference>
<feature type="transmembrane region" description="Helical" evidence="11">
    <location>
        <begin position="169"/>
        <end position="186"/>
    </location>
</feature>
<comment type="similarity">
    <text evidence="2 11 12">Belongs to the ATPase A chain family.</text>
</comment>
<evidence type="ECO:0000256" key="10">
    <source>
        <dbReference type="ARBA" id="ARBA00023310"/>
    </source>
</evidence>
<dbReference type="GO" id="GO:0042777">
    <property type="term" value="P:proton motive force-driven plasma membrane ATP synthesis"/>
    <property type="evidence" value="ECO:0007669"/>
    <property type="project" value="TreeGrafter"/>
</dbReference>
<accession>A0A0G0R6W2</accession>
<evidence type="ECO:0000313" key="13">
    <source>
        <dbReference type="EMBL" id="KKR48113.1"/>
    </source>
</evidence>
<evidence type="ECO:0000256" key="9">
    <source>
        <dbReference type="ARBA" id="ARBA00023136"/>
    </source>
</evidence>
<dbReference type="InterPro" id="IPR023011">
    <property type="entry name" value="ATP_synth_F0_asu_AS"/>
</dbReference>
<keyword evidence="6 11" id="KW-0375">Hydrogen ion transport</keyword>
<dbReference type="PANTHER" id="PTHR42823:SF3">
    <property type="entry name" value="ATP SYNTHASE SUBUNIT A, CHLOROPLASTIC"/>
    <property type="match status" value="1"/>
</dbReference>